<dbReference type="GO" id="GO:0005634">
    <property type="term" value="C:nucleus"/>
    <property type="evidence" value="ECO:0007669"/>
    <property type="project" value="UniProtKB-SubCell"/>
</dbReference>
<dbReference type="InterPro" id="IPR045138">
    <property type="entry name" value="MeCP2/MBD4"/>
</dbReference>
<gene>
    <name evidence="4" type="ORF">S40285_00638</name>
</gene>
<dbReference type="HOGENOM" id="CLU_017748_0_0_1"/>
<comment type="subcellular location">
    <subcellularLocation>
        <location evidence="1">Nucleus</location>
    </subcellularLocation>
</comment>
<dbReference type="SUPFAM" id="SSF48150">
    <property type="entry name" value="DNA-glycosylase"/>
    <property type="match status" value="1"/>
</dbReference>
<feature type="region of interest" description="Disordered" evidence="3">
    <location>
        <begin position="193"/>
        <end position="216"/>
    </location>
</feature>
<dbReference type="GO" id="GO:0006281">
    <property type="term" value="P:DNA repair"/>
    <property type="evidence" value="ECO:0007669"/>
    <property type="project" value="InterPro"/>
</dbReference>
<name>A0A084R2H1_STAC4</name>
<feature type="region of interest" description="Disordered" evidence="3">
    <location>
        <begin position="63"/>
        <end position="110"/>
    </location>
</feature>
<dbReference type="InterPro" id="IPR011257">
    <property type="entry name" value="DNA_glycosylase"/>
</dbReference>
<evidence type="ECO:0000313" key="4">
    <source>
        <dbReference type="EMBL" id="KFA70406.1"/>
    </source>
</evidence>
<dbReference type="PANTHER" id="PTHR15074:SF0">
    <property type="entry name" value="METHYL-CPG-BINDING DOMAIN PROTEIN 4-LIKE PROTEIN"/>
    <property type="match status" value="1"/>
</dbReference>
<sequence length="461" mass="52630">MAPSDPNGFQDAQAWAETDHLIAIAIAKDWTGLDDPRLWERTDHLIARANELEREVNQILPQRGRFYPTRTNVPVPKQQPKRRRDQSTTSKYWSENAETEVGRSGAQNISSDQRHVSAAGCRLPLVEATQSLEARTRSIEQHGVLRHHQDVLEPVPELGHTCAHSVTQSYNPPEPRFHTEIVRAQRSLVSPYFYTPKSSKKPQRSPRPPPGTISSLPFPPLTSPFFGIVQEEVAQEPFWLLVAITFLIKTKGTQAIPTFWKVKERFPTPAHVADSAIGDELLSMMQHLGLSVVRVSYLQKYARAFLCDPPQAGVQHRIKRYGKPKQQKGRPETEDLDSIGLDVHTVGSEQHEAWEIGHMTSGKYAIDSWRIFCRDKLLGQAEDWNGKGREPEFQPEWMRVLPDDKELRAYLRWMWMKEGWEWDPATGQRRVLREEMQNAVNQGRVGYDNTGGLKIVAFVTD</sequence>
<dbReference type="AlphaFoldDB" id="A0A084R2H1"/>
<dbReference type="Gene3D" id="1.10.340.30">
    <property type="entry name" value="Hypothetical protein, domain 2"/>
    <property type="match status" value="1"/>
</dbReference>
<organism evidence="4 5">
    <name type="scientific">Stachybotrys chlorohalonatus (strain IBT 40285)</name>
    <dbReference type="NCBI Taxonomy" id="1283841"/>
    <lineage>
        <taxon>Eukaryota</taxon>
        <taxon>Fungi</taxon>
        <taxon>Dikarya</taxon>
        <taxon>Ascomycota</taxon>
        <taxon>Pezizomycotina</taxon>
        <taxon>Sordariomycetes</taxon>
        <taxon>Hypocreomycetidae</taxon>
        <taxon>Hypocreales</taxon>
        <taxon>Stachybotryaceae</taxon>
        <taxon>Stachybotrys</taxon>
    </lineage>
</organism>
<dbReference type="OrthoDB" id="10265068at2759"/>
<evidence type="ECO:0000256" key="1">
    <source>
        <dbReference type="ARBA" id="ARBA00004123"/>
    </source>
</evidence>
<dbReference type="Proteomes" id="UP000028524">
    <property type="component" value="Unassembled WGS sequence"/>
</dbReference>
<proteinExistence type="predicted"/>
<evidence type="ECO:0000256" key="3">
    <source>
        <dbReference type="SAM" id="MobiDB-lite"/>
    </source>
</evidence>
<feature type="compositionally biased region" description="Pro residues" evidence="3">
    <location>
        <begin position="205"/>
        <end position="216"/>
    </location>
</feature>
<dbReference type="InParanoid" id="A0A084R2H1"/>
<evidence type="ECO:0008006" key="6">
    <source>
        <dbReference type="Google" id="ProtNLM"/>
    </source>
</evidence>
<dbReference type="GO" id="GO:0003677">
    <property type="term" value="F:DNA binding"/>
    <property type="evidence" value="ECO:0007669"/>
    <property type="project" value="InterPro"/>
</dbReference>
<dbReference type="EMBL" id="KL659196">
    <property type="protein sequence ID" value="KFA70406.1"/>
    <property type="molecule type" value="Genomic_DNA"/>
</dbReference>
<evidence type="ECO:0000313" key="5">
    <source>
        <dbReference type="Proteomes" id="UP000028524"/>
    </source>
</evidence>
<dbReference type="PANTHER" id="PTHR15074">
    <property type="entry name" value="METHYL-CPG-BINDING PROTEIN"/>
    <property type="match status" value="1"/>
</dbReference>
<dbReference type="STRING" id="1283841.A0A084R2H1"/>
<dbReference type="GO" id="GO:0003824">
    <property type="term" value="F:catalytic activity"/>
    <property type="evidence" value="ECO:0007669"/>
    <property type="project" value="InterPro"/>
</dbReference>
<reference evidence="4 5" key="1">
    <citation type="journal article" date="2014" name="BMC Genomics">
        <title>Comparative genome sequencing reveals chemotype-specific gene clusters in the toxigenic black mold Stachybotrys.</title>
        <authorList>
            <person name="Semeiks J."/>
            <person name="Borek D."/>
            <person name="Otwinowski Z."/>
            <person name="Grishin N.V."/>
        </authorList>
    </citation>
    <scope>NUCLEOTIDE SEQUENCE [LARGE SCALE GENOMIC DNA]</scope>
    <source>
        <strain evidence="4 5">IBT 40285</strain>
    </source>
</reference>
<accession>A0A084R2H1</accession>
<keyword evidence="2" id="KW-0539">Nucleus</keyword>
<evidence type="ECO:0000256" key="2">
    <source>
        <dbReference type="ARBA" id="ARBA00023242"/>
    </source>
</evidence>
<protein>
    <recommendedName>
        <fullName evidence="6">HhH-GPD domain-containing protein</fullName>
    </recommendedName>
</protein>
<keyword evidence="5" id="KW-1185">Reference proteome</keyword>